<dbReference type="eggNOG" id="KOG2681">
    <property type="taxonomic scope" value="Eukaryota"/>
</dbReference>
<dbReference type="InterPro" id="IPR003607">
    <property type="entry name" value="HD/PDEase_dom"/>
</dbReference>
<evidence type="ECO:0000259" key="2">
    <source>
        <dbReference type="PROSITE" id="PS51831"/>
    </source>
</evidence>
<dbReference type="InParanoid" id="W5MA78"/>
<name>W5MA78_LEPOC</name>
<dbReference type="AlphaFoldDB" id="W5MA78"/>
<accession>W5MA78</accession>
<comment type="similarity">
    <text evidence="1">Belongs to the SAMHD1 family.</text>
</comment>
<dbReference type="Gene3D" id="3.30.70.2760">
    <property type="match status" value="1"/>
</dbReference>
<dbReference type="STRING" id="7918.ENSLOCP00000005287"/>
<evidence type="ECO:0000313" key="4">
    <source>
        <dbReference type="Proteomes" id="UP000018468"/>
    </source>
</evidence>
<dbReference type="GO" id="GO:0006203">
    <property type="term" value="P:dGTP catabolic process"/>
    <property type="evidence" value="ECO:0000318"/>
    <property type="project" value="GO_Central"/>
</dbReference>
<feature type="domain" description="HD" evidence="2">
    <location>
        <begin position="45"/>
        <end position="182"/>
    </location>
</feature>
<dbReference type="OMA" id="EYMANEG"/>
<dbReference type="SMART" id="SM00471">
    <property type="entry name" value="HDc"/>
    <property type="match status" value="1"/>
</dbReference>
<dbReference type="Gene3D" id="1.10.3210.10">
    <property type="entry name" value="Hypothetical protein af1432"/>
    <property type="match status" value="1"/>
</dbReference>
<dbReference type="SUPFAM" id="SSF109604">
    <property type="entry name" value="HD-domain/PDEase-like"/>
    <property type="match status" value="1"/>
</dbReference>
<dbReference type="GO" id="GO:0008832">
    <property type="term" value="F:dGTPase activity"/>
    <property type="evidence" value="ECO:0000318"/>
    <property type="project" value="GO_Central"/>
</dbReference>
<dbReference type="GO" id="GO:0045088">
    <property type="term" value="P:regulation of innate immune response"/>
    <property type="evidence" value="ECO:0000318"/>
    <property type="project" value="GO_Central"/>
</dbReference>
<dbReference type="Ensembl" id="ENSLOCT00000005295.1">
    <property type="protein sequence ID" value="ENSLOCP00000005287.1"/>
    <property type="gene ID" value="ENSLOCG00000004427.1"/>
</dbReference>
<dbReference type="InterPro" id="IPR050135">
    <property type="entry name" value="dGTPase-like"/>
</dbReference>
<reference evidence="3" key="3">
    <citation type="submission" date="2025-09" db="UniProtKB">
        <authorList>
            <consortium name="Ensembl"/>
        </authorList>
    </citation>
    <scope>IDENTIFICATION</scope>
</reference>
<dbReference type="PANTHER" id="PTHR11373">
    <property type="entry name" value="DEOXYNUCLEOSIDE TRIPHOSPHATE TRIPHOSPHOHYDROLASE"/>
    <property type="match status" value="1"/>
</dbReference>
<dbReference type="Bgee" id="ENSLOCG00000004427">
    <property type="expression patterns" value="Expressed in pharyngeal gill and 3 other cell types or tissues"/>
</dbReference>
<dbReference type="Proteomes" id="UP000018468">
    <property type="component" value="Linkage group LG18"/>
</dbReference>
<reference evidence="3" key="2">
    <citation type="submission" date="2025-08" db="UniProtKB">
        <authorList>
            <consortium name="Ensembl"/>
        </authorList>
    </citation>
    <scope>IDENTIFICATION</scope>
</reference>
<sequence length="411" mass="47762">DPIHGHIEMHPLLVKIIDTPQFQRLRFIKQLGPCSFVYPGATHTRFEHSIGVSYLAGRLVEVLQDRQSELKITKKDKLCVQIAGLCHDLGHGPFSHMFDAKFLLRIGKSENEHEKTSVKMFEHILQPKYIKVHKQLTRKKIEVSLIASAVCVSVEGRTDKEFLYEIVANKRNGIDVDKWDYLASVRDSYYLGMQNSFNHERLLKFVRVCEVEGGRQICTRDKEIFNLYDMFNIRFSLHKRALQHRVVNIIVHMITEAFVKAAEHITVQSSNGLYNLSTAWNISYNVFHEILNSTSEELKEAREILQRVMRRKLYKFVGETRSKPDAHKKQVRTKLVCCINHNKWGVIDLKNNSTKLCIENTKMDYGMGDNNPIDQVHFYFKNNPTKGVKMDKNQVTNILPINFSEQLVQVY</sequence>
<proteinExistence type="inferred from homology"/>
<evidence type="ECO:0000256" key="1">
    <source>
        <dbReference type="ARBA" id="ARBA00005776"/>
    </source>
</evidence>
<dbReference type="EMBL" id="AHAT01025258">
    <property type="status" value="NOT_ANNOTATED_CDS"/>
    <property type="molecule type" value="Genomic_DNA"/>
</dbReference>
<dbReference type="GO" id="GO:0005634">
    <property type="term" value="C:nucleus"/>
    <property type="evidence" value="ECO:0000318"/>
    <property type="project" value="GO_Central"/>
</dbReference>
<dbReference type="CDD" id="cd00077">
    <property type="entry name" value="HDc"/>
    <property type="match status" value="1"/>
</dbReference>
<organism evidence="3 4">
    <name type="scientific">Lepisosteus oculatus</name>
    <name type="common">Spotted gar</name>
    <dbReference type="NCBI Taxonomy" id="7918"/>
    <lineage>
        <taxon>Eukaryota</taxon>
        <taxon>Metazoa</taxon>
        <taxon>Chordata</taxon>
        <taxon>Craniata</taxon>
        <taxon>Vertebrata</taxon>
        <taxon>Euteleostomi</taxon>
        <taxon>Actinopterygii</taxon>
        <taxon>Neopterygii</taxon>
        <taxon>Holostei</taxon>
        <taxon>Semionotiformes</taxon>
        <taxon>Lepisosteidae</taxon>
        <taxon>Lepisosteus</taxon>
    </lineage>
</organism>
<dbReference type="PROSITE" id="PS51831">
    <property type="entry name" value="HD"/>
    <property type="match status" value="1"/>
</dbReference>
<dbReference type="PANTHER" id="PTHR11373:SF4">
    <property type="entry name" value="DEOXYNUCLEOSIDE TRIPHOSPHATE TRIPHOSPHOHYDROLASE SAMHD1"/>
    <property type="match status" value="1"/>
</dbReference>
<dbReference type="HOGENOM" id="CLU_026821_1_2_1"/>
<dbReference type="GeneTree" id="ENSGT00390000013867"/>
<dbReference type="FunFam" id="3.30.70.2760:FF:000004">
    <property type="entry name" value="HD domain containing protein"/>
    <property type="match status" value="1"/>
</dbReference>
<dbReference type="Pfam" id="PF01966">
    <property type="entry name" value="HD"/>
    <property type="match status" value="1"/>
</dbReference>
<dbReference type="InterPro" id="IPR006674">
    <property type="entry name" value="HD_domain"/>
</dbReference>
<keyword evidence="4" id="KW-1185">Reference proteome</keyword>
<reference evidence="4" key="1">
    <citation type="submission" date="2011-12" db="EMBL/GenBank/DDBJ databases">
        <title>The Draft Genome of Lepisosteus oculatus.</title>
        <authorList>
            <consortium name="The Broad Institute Genome Assembly &amp; Analysis Group"/>
            <consortium name="Computational R&amp;D Group"/>
            <consortium name="and Sequencing Platform"/>
            <person name="Di Palma F."/>
            <person name="Alfoldi J."/>
            <person name="Johnson J."/>
            <person name="Berlin A."/>
            <person name="Gnerre S."/>
            <person name="Jaffe D."/>
            <person name="MacCallum I."/>
            <person name="Young S."/>
            <person name="Walker B.J."/>
            <person name="Lander E.S."/>
            <person name="Lindblad-Toh K."/>
        </authorList>
    </citation>
    <scope>NUCLEOTIDE SEQUENCE [LARGE SCALE GENOMIC DNA]</scope>
</reference>
<evidence type="ECO:0000313" key="3">
    <source>
        <dbReference type="Ensembl" id="ENSLOCP00000005287.1"/>
    </source>
</evidence>
<protein>
    <recommendedName>
        <fullName evidence="2">HD domain-containing protein</fullName>
    </recommendedName>
</protein>
<dbReference type="GO" id="GO:0051607">
    <property type="term" value="P:defense response to virus"/>
    <property type="evidence" value="ECO:0000318"/>
    <property type="project" value="GO_Central"/>
</dbReference>